<reference evidence="1 2" key="1">
    <citation type="journal article" date="2014" name="Front. Genet.">
        <title>Genome and metabolic network of "Candidatus Phaeomarinobacter ectocarpi" Ec32, a new candidate genus of Alphaproteobacteria frequently associated with brown algae.</title>
        <authorList>
            <person name="Dittami S.M."/>
            <person name="Barbeyron T."/>
            <person name="Boyen C."/>
            <person name="Cambefort J."/>
            <person name="Collet G."/>
            <person name="Delage L."/>
            <person name="Gobet A."/>
            <person name="Groisillier A."/>
            <person name="Leblanc C."/>
            <person name="Michel G."/>
            <person name="Scornet D."/>
            <person name="Siegel A."/>
            <person name="Tapia J.E."/>
            <person name="Tonon T."/>
        </authorList>
    </citation>
    <scope>NUCLEOTIDE SEQUENCE [LARGE SCALE GENOMIC DNA]</scope>
    <source>
        <strain evidence="1 2">Ec32</strain>
    </source>
</reference>
<dbReference type="Proteomes" id="UP000032160">
    <property type="component" value="Chromosome I"/>
</dbReference>
<dbReference type="AlphaFoldDB" id="X5MLM3"/>
<evidence type="ECO:0000313" key="2">
    <source>
        <dbReference type="Proteomes" id="UP000032160"/>
    </source>
</evidence>
<protein>
    <submittedName>
        <fullName evidence="1">Uncharacterized protein</fullName>
    </submittedName>
</protein>
<keyword evidence="2" id="KW-1185">Reference proteome</keyword>
<evidence type="ECO:0000313" key="1">
    <source>
        <dbReference type="EMBL" id="CDO58531.1"/>
    </source>
</evidence>
<dbReference type="EMBL" id="HG966617">
    <property type="protein sequence ID" value="CDO58531.1"/>
    <property type="molecule type" value="Genomic_DNA"/>
</dbReference>
<accession>X5MLM3</accession>
<dbReference type="RefSeq" id="WP_275450953.1">
    <property type="nucleotide sequence ID" value="NZ_HG966617.1"/>
</dbReference>
<dbReference type="HOGENOM" id="CLU_3267330_0_0_5"/>
<dbReference type="KEGG" id="pect:BN1012_Phect317"/>
<gene>
    <name evidence="1" type="ORF">BN1012_Phect317</name>
</gene>
<organism evidence="1 2">
    <name type="scientific">Candidatus Phaeomarinibacter ectocarpi</name>
    <dbReference type="NCBI Taxonomy" id="1458461"/>
    <lineage>
        <taxon>Bacteria</taxon>
        <taxon>Pseudomonadati</taxon>
        <taxon>Pseudomonadota</taxon>
        <taxon>Alphaproteobacteria</taxon>
        <taxon>Hyphomicrobiales</taxon>
        <taxon>Parvibaculaceae</taxon>
        <taxon>Candidatus Phaeomarinibacter</taxon>
    </lineage>
</organism>
<sequence>MKTQVLSAVYAHLPENPTTIPDFMVVGKLADADLGLISGRT</sequence>
<name>X5MLM3_9HYPH</name>
<proteinExistence type="predicted"/>